<evidence type="ECO:0000313" key="2">
    <source>
        <dbReference type="EMBL" id="RKG86032.1"/>
    </source>
</evidence>
<dbReference type="AlphaFoldDB" id="A0A3A8IRY4"/>
<dbReference type="Proteomes" id="UP000268094">
    <property type="component" value="Unassembled WGS sequence"/>
</dbReference>
<dbReference type="SUPFAM" id="SSF160246">
    <property type="entry name" value="EspE N-terminal domain-like"/>
    <property type="match status" value="1"/>
</dbReference>
<sequence length="412" mass="43841">MAPRPKATPRVSGEAASLELERPLAAAVSPSRPLVAHFHAPEGLVLLPESHGTAGFFAGSLGSLSVEEVFAQILSGIRTGQLIVQHGSVRRTVAFRDGQVVFATSSEQWERLGAVMVRLGLLTEEQLSAALGQVTPARRIGQVLTAQGLVSEASLYSAMTFVVREVVLNLFEMQEGSFLFLEARAPAVDAVKLPERTRDLVLTGIKRAEETGRLRRRFPDDMRVLPGPQGALPGEEALFAKLGGGTTLGALRAAYAGSQYAFYNGVEEAVRGGHLAVQAAEPAPTPGPAVEGMAWELLSAEERYNLLLSLVHRALREAGRDVDLLRGFVEAPPPGLEDAYQGVTMGPDGRVDVVRLRANVSTSGGEAVGRAMALEALDAFVSYALFSARNVLPADVAERLANTYRTLQGGLS</sequence>
<reference evidence="3" key="1">
    <citation type="submission" date="2018-09" db="EMBL/GenBank/DDBJ databases">
        <authorList>
            <person name="Livingstone P.G."/>
            <person name="Whitworth D.E."/>
        </authorList>
    </citation>
    <scope>NUCLEOTIDE SEQUENCE [LARGE SCALE GENOMIC DNA]</scope>
    <source>
        <strain evidence="3">CA054A</strain>
    </source>
</reference>
<gene>
    <name evidence="2" type="ORF">D7V88_18690</name>
</gene>
<evidence type="ECO:0000313" key="3">
    <source>
        <dbReference type="Proteomes" id="UP000268094"/>
    </source>
</evidence>
<evidence type="ECO:0000259" key="1">
    <source>
        <dbReference type="Pfam" id="PF14332"/>
    </source>
</evidence>
<dbReference type="EMBL" id="RAVZ01000121">
    <property type="protein sequence ID" value="RKG86032.1"/>
    <property type="molecule type" value="Genomic_DNA"/>
</dbReference>
<feature type="domain" description="PatA-like N-terminal" evidence="1">
    <location>
        <begin position="58"/>
        <end position="210"/>
    </location>
</feature>
<name>A0A3A8IRY4_9BACT</name>
<dbReference type="Pfam" id="PF14332">
    <property type="entry name" value="DUF4388"/>
    <property type="match status" value="1"/>
</dbReference>
<comment type="caution">
    <text evidence="2">The sequence shown here is derived from an EMBL/GenBank/DDBJ whole genome shotgun (WGS) entry which is preliminary data.</text>
</comment>
<dbReference type="InterPro" id="IPR037257">
    <property type="entry name" value="T2SS_E_N_sf"/>
</dbReference>
<dbReference type="InterPro" id="IPR025497">
    <property type="entry name" value="PatA-like_N"/>
</dbReference>
<dbReference type="OrthoDB" id="5522142at2"/>
<protein>
    <submittedName>
        <fullName evidence="2">DUF4388 domain-containing protein</fullName>
    </submittedName>
</protein>
<keyword evidence="3" id="KW-1185">Reference proteome</keyword>
<proteinExistence type="predicted"/>
<dbReference type="RefSeq" id="WP_120542002.1">
    <property type="nucleotide sequence ID" value="NZ_RAVZ01000121.1"/>
</dbReference>
<accession>A0A3A8IRY4</accession>
<organism evidence="2 3">
    <name type="scientific">Corallococcus terminator</name>
    <dbReference type="NCBI Taxonomy" id="2316733"/>
    <lineage>
        <taxon>Bacteria</taxon>
        <taxon>Pseudomonadati</taxon>
        <taxon>Myxococcota</taxon>
        <taxon>Myxococcia</taxon>
        <taxon>Myxococcales</taxon>
        <taxon>Cystobacterineae</taxon>
        <taxon>Myxococcaceae</taxon>
        <taxon>Corallococcus</taxon>
    </lineage>
</organism>